<comment type="caution">
    <text evidence="5">The sequence shown here is derived from an EMBL/GenBank/DDBJ whole genome shotgun (WGS) entry which is preliminary data.</text>
</comment>
<dbReference type="PROSITE" id="PS51257">
    <property type="entry name" value="PROKAR_LIPOPROTEIN"/>
    <property type="match status" value="1"/>
</dbReference>
<dbReference type="PROSITE" id="PS51318">
    <property type="entry name" value="TAT"/>
    <property type="match status" value="1"/>
</dbReference>
<dbReference type="AlphaFoldDB" id="A0A8J3NCF3"/>
<dbReference type="SUPFAM" id="SSF53822">
    <property type="entry name" value="Periplasmic binding protein-like I"/>
    <property type="match status" value="1"/>
</dbReference>
<organism evidence="5 6">
    <name type="scientific">Actinocatenispora rupis</name>
    <dbReference type="NCBI Taxonomy" id="519421"/>
    <lineage>
        <taxon>Bacteria</taxon>
        <taxon>Bacillati</taxon>
        <taxon>Actinomycetota</taxon>
        <taxon>Actinomycetes</taxon>
        <taxon>Micromonosporales</taxon>
        <taxon>Micromonosporaceae</taxon>
        <taxon>Actinocatenispora</taxon>
    </lineage>
</organism>
<evidence type="ECO:0000259" key="4">
    <source>
        <dbReference type="Pfam" id="PF13458"/>
    </source>
</evidence>
<keyword evidence="2 3" id="KW-0732">Signal</keyword>
<dbReference type="PANTHER" id="PTHR30483:SF6">
    <property type="entry name" value="PERIPLASMIC BINDING PROTEIN OF ABC TRANSPORTER FOR NATURAL AMINO ACIDS"/>
    <property type="match status" value="1"/>
</dbReference>
<evidence type="ECO:0000256" key="1">
    <source>
        <dbReference type="ARBA" id="ARBA00010062"/>
    </source>
</evidence>
<comment type="similarity">
    <text evidence="1">Belongs to the leucine-binding protein family.</text>
</comment>
<feature type="chain" id="PRO_5035156363" evidence="3">
    <location>
        <begin position="20"/>
        <end position="390"/>
    </location>
</feature>
<dbReference type="Gene3D" id="3.40.50.2300">
    <property type="match status" value="2"/>
</dbReference>
<dbReference type="InterPro" id="IPR051010">
    <property type="entry name" value="BCAA_transport"/>
</dbReference>
<feature type="signal peptide" evidence="3">
    <location>
        <begin position="1"/>
        <end position="19"/>
    </location>
</feature>
<dbReference type="Pfam" id="PF13458">
    <property type="entry name" value="Peripla_BP_6"/>
    <property type="match status" value="1"/>
</dbReference>
<keyword evidence="6" id="KW-1185">Reference proteome</keyword>
<dbReference type="Proteomes" id="UP000612808">
    <property type="component" value="Unassembled WGS sequence"/>
</dbReference>
<dbReference type="InterPro" id="IPR028081">
    <property type="entry name" value="Leu-bd"/>
</dbReference>
<reference evidence="5" key="1">
    <citation type="submission" date="2021-01" db="EMBL/GenBank/DDBJ databases">
        <title>Whole genome shotgun sequence of Actinocatenispora rupis NBRC 107355.</title>
        <authorList>
            <person name="Komaki H."/>
            <person name="Tamura T."/>
        </authorList>
    </citation>
    <scope>NUCLEOTIDE SEQUENCE</scope>
    <source>
        <strain evidence="5">NBRC 107355</strain>
    </source>
</reference>
<protein>
    <submittedName>
        <fullName evidence="5">ABC transporter substrate-binding protein</fullName>
    </submittedName>
</protein>
<dbReference type="PANTHER" id="PTHR30483">
    <property type="entry name" value="LEUCINE-SPECIFIC-BINDING PROTEIN"/>
    <property type="match status" value="1"/>
</dbReference>
<feature type="domain" description="Leucine-binding protein" evidence="4">
    <location>
        <begin position="33"/>
        <end position="374"/>
    </location>
</feature>
<evidence type="ECO:0000256" key="3">
    <source>
        <dbReference type="SAM" id="SignalP"/>
    </source>
</evidence>
<evidence type="ECO:0000256" key="2">
    <source>
        <dbReference type="ARBA" id="ARBA00022729"/>
    </source>
</evidence>
<accession>A0A8J3NCF3</accession>
<proteinExistence type="inferred from homology"/>
<name>A0A8J3NCF3_9ACTN</name>
<dbReference type="InterPro" id="IPR028082">
    <property type="entry name" value="Peripla_BP_I"/>
</dbReference>
<dbReference type="InterPro" id="IPR006311">
    <property type="entry name" value="TAT_signal"/>
</dbReference>
<evidence type="ECO:0000313" key="5">
    <source>
        <dbReference type="EMBL" id="GID11707.1"/>
    </source>
</evidence>
<evidence type="ECO:0000313" key="6">
    <source>
        <dbReference type="Proteomes" id="UP000612808"/>
    </source>
</evidence>
<gene>
    <name evidence="5" type="ORF">Aru02nite_25960</name>
</gene>
<dbReference type="RefSeq" id="WP_203657716.1">
    <property type="nucleotide sequence ID" value="NZ_BAAAZM010000005.1"/>
</dbReference>
<sequence length="390" mass="41262">MSRRRFLGLGAALAGTALAGSGCTTTETVQRDPIRVGLILPKVGPYLPIGADELKGFTLYLKLNGNKVGGRPVQLFHADEGVTQESAAAAAKKLIDQDRVHVITGCISSLGIGGAAEVAPKSKVPLLGSCANSSATQGRDYVRSTGFINAHSGISLGRYVAAAHKSDKVFLIGPDYQAGHDYLNSFKTTFVPAGGKIAGTVYTPFPGTKDFRSAFDQVRNSDADAVYAFYAGADAVNFVQQYQKYGVADDYQLYAPGFMTEGSNTLKQEGSAATGLLNAMYYSPDLDSPANRSYVAAYQDEYDALPNAFSVSAHDAFAVLDRAVTAAGSDLSGPRLFDAIAAVGQVDSPRGAWTFGRNGVPVQKWYLRKVQRDGEVLSNVVVQDLGTLGD</sequence>
<dbReference type="EMBL" id="BOMB01000014">
    <property type="protein sequence ID" value="GID11707.1"/>
    <property type="molecule type" value="Genomic_DNA"/>
</dbReference>